<name>A0A7N0RIH8_KALFE</name>
<dbReference type="InterPro" id="IPR008422">
    <property type="entry name" value="KN_HD"/>
</dbReference>
<evidence type="ECO:0000256" key="1">
    <source>
        <dbReference type="ARBA" id="ARBA00004123"/>
    </source>
</evidence>
<evidence type="ECO:0000256" key="7">
    <source>
        <dbReference type="ARBA" id="ARBA00023242"/>
    </source>
</evidence>
<dbReference type="SMART" id="SM00389">
    <property type="entry name" value="HOX"/>
    <property type="match status" value="1"/>
</dbReference>
<dbReference type="GO" id="GO:0003677">
    <property type="term" value="F:DNA binding"/>
    <property type="evidence" value="ECO:0007669"/>
    <property type="project" value="UniProtKB-UniRule"/>
</dbReference>
<feature type="domain" description="Homeobox" evidence="10">
    <location>
        <begin position="398"/>
        <end position="461"/>
    </location>
</feature>
<dbReference type="EnsemblPlants" id="Kaladp0011s0864.1.v1.1">
    <property type="protein sequence ID" value="Kaladp0011s0864.1.v1.1"/>
    <property type="gene ID" value="Kaladp0011s0864.v1.1"/>
</dbReference>
<evidence type="ECO:0000256" key="9">
    <source>
        <dbReference type="SAM" id="MobiDB-lite"/>
    </source>
</evidence>
<dbReference type="Pfam" id="PF05920">
    <property type="entry name" value="Homeobox_KN"/>
    <property type="match status" value="1"/>
</dbReference>
<comment type="similarity">
    <text evidence="2">Belongs to the TALE/BELL homeobox family.</text>
</comment>
<keyword evidence="3" id="KW-0805">Transcription regulation</keyword>
<feature type="region of interest" description="Disordered" evidence="9">
    <location>
        <begin position="247"/>
        <end position="267"/>
    </location>
</feature>
<keyword evidence="4 8" id="KW-0238">DNA-binding</keyword>
<dbReference type="AlphaFoldDB" id="A0A7N0RIH8"/>
<feature type="compositionally biased region" description="Low complexity" evidence="9">
    <location>
        <begin position="247"/>
        <end position="264"/>
    </location>
</feature>
<reference evidence="11" key="1">
    <citation type="submission" date="2021-01" db="UniProtKB">
        <authorList>
            <consortium name="EnsemblPlants"/>
        </authorList>
    </citation>
    <scope>IDENTIFICATION</scope>
</reference>
<dbReference type="GO" id="GO:0006355">
    <property type="term" value="P:regulation of DNA-templated transcription"/>
    <property type="evidence" value="ECO:0007669"/>
    <property type="project" value="InterPro"/>
</dbReference>
<feature type="region of interest" description="Disordered" evidence="9">
    <location>
        <begin position="127"/>
        <end position="194"/>
    </location>
</feature>
<dbReference type="GO" id="GO:0005634">
    <property type="term" value="C:nucleus"/>
    <property type="evidence" value="ECO:0007669"/>
    <property type="project" value="UniProtKB-SubCell"/>
</dbReference>
<dbReference type="Gene3D" id="1.10.10.60">
    <property type="entry name" value="Homeodomain-like"/>
    <property type="match status" value="1"/>
</dbReference>
<feature type="compositionally biased region" description="Polar residues" evidence="9">
    <location>
        <begin position="485"/>
        <end position="513"/>
    </location>
</feature>
<dbReference type="EnsemblPlants" id="Kaladp0011s0864.2.v1.1">
    <property type="protein sequence ID" value="Kaladp0011s0864.2.v1.1"/>
    <property type="gene ID" value="Kaladp0011s0864.v1.1"/>
</dbReference>
<proteinExistence type="inferred from homology"/>
<comment type="subcellular location">
    <subcellularLocation>
        <location evidence="1 8">Nucleus</location>
    </subcellularLocation>
</comment>
<dbReference type="PANTHER" id="PTHR11850">
    <property type="entry name" value="HOMEOBOX PROTEIN TRANSCRIPTION FACTORS"/>
    <property type="match status" value="1"/>
</dbReference>
<dbReference type="InterPro" id="IPR050224">
    <property type="entry name" value="TALE_homeobox"/>
</dbReference>
<evidence type="ECO:0000256" key="2">
    <source>
        <dbReference type="ARBA" id="ARBA00006454"/>
    </source>
</evidence>
<evidence type="ECO:0000313" key="12">
    <source>
        <dbReference type="Proteomes" id="UP000594263"/>
    </source>
</evidence>
<dbReference type="PROSITE" id="PS50071">
    <property type="entry name" value="HOMEOBOX_2"/>
    <property type="match status" value="1"/>
</dbReference>
<keyword evidence="7 8" id="KW-0539">Nucleus</keyword>
<evidence type="ECO:0000259" key="10">
    <source>
        <dbReference type="PROSITE" id="PS50071"/>
    </source>
</evidence>
<feature type="compositionally biased region" description="Gly residues" evidence="9">
    <location>
        <begin position="177"/>
        <end position="194"/>
    </location>
</feature>
<organism evidence="11 12">
    <name type="scientific">Kalanchoe fedtschenkoi</name>
    <name type="common">Lavender scallops</name>
    <name type="synonym">South American air plant</name>
    <dbReference type="NCBI Taxonomy" id="63787"/>
    <lineage>
        <taxon>Eukaryota</taxon>
        <taxon>Viridiplantae</taxon>
        <taxon>Streptophyta</taxon>
        <taxon>Embryophyta</taxon>
        <taxon>Tracheophyta</taxon>
        <taxon>Spermatophyta</taxon>
        <taxon>Magnoliopsida</taxon>
        <taxon>eudicotyledons</taxon>
        <taxon>Gunneridae</taxon>
        <taxon>Pentapetalae</taxon>
        <taxon>Saxifragales</taxon>
        <taxon>Crassulaceae</taxon>
        <taxon>Kalanchoe</taxon>
    </lineage>
</organism>
<keyword evidence="6" id="KW-0804">Transcription</keyword>
<sequence length="748" mass="79879">MATYFHGGNSELQTDGLHTLYLMSPNYISAYNSASSDTSQQQTPAPHQSMILLNSALPQALAPSQIAHAPPPAQSQFLTLPFAQPISADDPSRSGSGFHYNLWSGGGGQAEVSGVATAAGSHPYQIQLDSGGGSSDVFRRPAALSPTTNNQQGLALSLSSHHQPGGGGNGSLYSSRVGGGGGGGGSSSDVLGGGVEESNGVQNFIMGSKYLKAAQELLDEVVNVGKAAAAATALNDQQVKKELVKIDNNNNTDGDGAAASNNEAAGGGFSRAAAEPLSVTQRQELQMKKTKLISMLDEVEQRYRQYHHQMKIVVSSFEQVAGYGSAKSYTSLALKTISKQFRCLKDAITSQIKETSRSLGEEAEENCLGVKGEGSRLRMIDHQLRQQRALQQLGMMQHNAWRPQRGLPERAVSVLRAWLFEHFLHPYPKDSDKQMLAKQTGLTRSQVSNWFINARVRLWKPMVEEMYLEEVKDHPEQKGCAVKDANNNNSGASTSKSADPSYKQQSSSNNGMQLQEVKVAPRNQNASPADISNSTMSTTSPNASSFQAPPGFGLVGASADMEGLLQYGKGQKKARGGAHETQDNSPSSILSMDMEMKAVGEMGFGRQDITAGKFGAGYGGGGGFGAYHQLGEVGRFNTDHHHHQMNQQAQAYHHANNGSVVSLTLGLPPGENLNYFSQSMHGFDRRMEMGGNGVEHGDDFCGINGSGSGGGNSLHLQAASPHSNIGFQNMDMQNRKRYAAQLLPDFVA</sequence>
<feature type="compositionally biased region" description="Polar residues" evidence="9">
    <location>
        <begin position="522"/>
        <end position="547"/>
    </location>
</feature>
<evidence type="ECO:0000256" key="8">
    <source>
        <dbReference type="PROSITE-ProRule" id="PRU00108"/>
    </source>
</evidence>
<evidence type="ECO:0000256" key="4">
    <source>
        <dbReference type="ARBA" id="ARBA00023125"/>
    </source>
</evidence>
<dbReference type="Proteomes" id="UP000594263">
    <property type="component" value="Unplaced"/>
</dbReference>
<dbReference type="Gramene" id="Kaladp0011s0864.1.v1.1">
    <property type="protein sequence ID" value="Kaladp0011s0864.1.v1.1"/>
    <property type="gene ID" value="Kaladp0011s0864.v1.1"/>
</dbReference>
<dbReference type="FunFam" id="1.10.10.60:FF:000117">
    <property type="entry name" value="BEL1-like homeodomain protein 9"/>
    <property type="match status" value="1"/>
</dbReference>
<dbReference type="Pfam" id="PF07526">
    <property type="entry name" value="POX"/>
    <property type="match status" value="1"/>
</dbReference>
<dbReference type="SUPFAM" id="SSF46689">
    <property type="entry name" value="Homeodomain-like"/>
    <property type="match status" value="1"/>
</dbReference>
<feature type="DNA-binding region" description="Homeobox" evidence="8">
    <location>
        <begin position="400"/>
        <end position="462"/>
    </location>
</feature>
<feature type="compositionally biased region" description="Polar residues" evidence="9">
    <location>
        <begin position="145"/>
        <end position="162"/>
    </location>
</feature>
<dbReference type="InterPro" id="IPR009057">
    <property type="entry name" value="Homeodomain-like_sf"/>
</dbReference>
<evidence type="ECO:0000256" key="6">
    <source>
        <dbReference type="ARBA" id="ARBA00023163"/>
    </source>
</evidence>
<evidence type="ECO:0000313" key="11">
    <source>
        <dbReference type="EnsemblPlants" id="Kaladp0011s0864.1.v1.1"/>
    </source>
</evidence>
<dbReference type="InterPro" id="IPR001356">
    <property type="entry name" value="HD"/>
</dbReference>
<protein>
    <recommendedName>
        <fullName evidence="10">Homeobox domain-containing protein</fullName>
    </recommendedName>
</protein>
<dbReference type="SMART" id="SM00574">
    <property type="entry name" value="POX"/>
    <property type="match status" value="1"/>
</dbReference>
<dbReference type="CDD" id="cd00086">
    <property type="entry name" value="homeodomain"/>
    <property type="match status" value="1"/>
</dbReference>
<keyword evidence="12" id="KW-1185">Reference proteome</keyword>
<dbReference type="InterPro" id="IPR006563">
    <property type="entry name" value="POX_dom"/>
</dbReference>
<dbReference type="OMA" id="SHYNRMG"/>
<evidence type="ECO:0000256" key="5">
    <source>
        <dbReference type="ARBA" id="ARBA00023155"/>
    </source>
</evidence>
<accession>A0A7N0RIH8</accession>
<feature type="region of interest" description="Disordered" evidence="9">
    <location>
        <begin position="473"/>
        <end position="551"/>
    </location>
</feature>
<feature type="region of interest" description="Disordered" evidence="9">
    <location>
        <begin position="569"/>
        <end position="588"/>
    </location>
</feature>
<evidence type="ECO:0000256" key="3">
    <source>
        <dbReference type="ARBA" id="ARBA00023015"/>
    </source>
</evidence>
<keyword evidence="5 8" id="KW-0371">Homeobox</keyword>
<dbReference type="Gramene" id="Kaladp0011s0864.2.v1.1">
    <property type="protein sequence ID" value="Kaladp0011s0864.2.v1.1"/>
    <property type="gene ID" value="Kaladp0011s0864.v1.1"/>
</dbReference>